<feature type="region of interest" description="Disordered" evidence="2">
    <location>
        <begin position="1"/>
        <end position="75"/>
    </location>
</feature>
<evidence type="ECO:0000256" key="1">
    <source>
        <dbReference type="SAM" id="Coils"/>
    </source>
</evidence>
<feature type="coiled-coil region" evidence="1">
    <location>
        <begin position="155"/>
        <end position="203"/>
    </location>
</feature>
<gene>
    <name evidence="4" type="primary">LOC111470185</name>
</gene>
<feature type="region of interest" description="Disordered" evidence="2">
    <location>
        <begin position="339"/>
        <end position="361"/>
    </location>
</feature>
<evidence type="ECO:0000313" key="3">
    <source>
        <dbReference type="Proteomes" id="UP000504608"/>
    </source>
</evidence>
<accession>A0A6J1I8P0</accession>
<sequence length="395" mass="44786">MENEKKKRKNKKKKNKQIRTSEDDTIASESTSVDDTHTTNGQNDQNPISGTVDPSYQHSRETKDAVSEETNEHLRKESHLLAHDKAKLEDTIKRLHEENNLHMQKLADLELKLVEFEGEKHSWLRKEARLLHTIEQLERDKASLIFNENSSTEMIVDKNKDISRLQAQVVELEEQRRDLLQENKQLTENVADYRSKITILERKISSTHTHFSDRVTKEMLSSQVDAARILVDKLITENAELIGKVNALYVELQRVTKAEVNSGMEPDQMVESATDTATFNDPKPPLIHNMVTSSKSLDALESVPIHNHSVGDNVVDMDNDLLLSPTSLILPMEEGEIEQIPPQENEDRNRNRELSGAESDEKDVLLSDAPLIGAPYRLISFMAKYVSGADLVGKG</sequence>
<evidence type="ECO:0000313" key="4">
    <source>
        <dbReference type="RefSeq" id="XP_022971479.1"/>
    </source>
</evidence>
<dbReference type="GeneID" id="111470185"/>
<organism evidence="3 4">
    <name type="scientific">Cucurbita maxima</name>
    <name type="common">Pumpkin</name>
    <name type="synonym">Winter squash</name>
    <dbReference type="NCBI Taxonomy" id="3661"/>
    <lineage>
        <taxon>Eukaryota</taxon>
        <taxon>Viridiplantae</taxon>
        <taxon>Streptophyta</taxon>
        <taxon>Embryophyta</taxon>
        <taxon>Tracheophyta</taxon>
        <taxon>Spermatophyta</taxon>
        <taxon>Magnoliopsida</taxon>
        <taxon>eudicotyledons</taxon>
        <taxon>Gunneridae</taxon>
        <taxon>Pentapetalae</taxon>
        <taxon>rosids</taxon>
        <taxon>fabids</taxon>
        <taxon>Cucurbitales</taxon>
        <taxon>Cucurbitaceae</taxon>
        <taxon>Cucurbiteae</taxon>
        <taxon>Cucurbita</taxon>
    </lineage>
</organism>
<reference evidence="4" key="1">
    <citation type="submission" date="2025-08" db="UniProtKB">
        <authorList>
            <consortium name="RefSeq"/>
        </authorList>
    </citation>
    <scope>IDENTIFICATION</scope>
    <source>
        <tissue evidence="4">Young leaves</tissue>
    </source>
</reference>
<dbReference type="Proteomes" id="UP000504608">
    <property type="component" value="Unplaced"/>
</dbReference>
<evidence type="ECO:0000256" key="2">
    <source>
        <dbReference type="SAM" id="MobiDB-lite"/>
    </source>
</evidence>
<proteinExistence type="predicted"/>
<name>A0A6J1I8P0_CUCMA</name>
<feature type="coiled-coil region" evidence="1">
    <location>
        <begin position="85"/>
        <end position="126"/>
    </location>
</feature>
<feature type="compositionally biased region" description="Basic residues" evidence="2">
    <location>
        <begin position="1"/>
        <end position="17"/>
    </location>
</feature>
<dbReference type="RefSeq" id="XP_022971479.1">
    <property type="nucleotide sequence ID" value="XM_023115711.1"/>
</dbReference>
<feature type="compositionally biased region" description="Basic and acidic residues" evidence="2">
    <location>
        <begin position="345"/>
        <end position="355"/>
    </location>
</feature>
<dbReference type="AlphaFoldDB" id="A0A6J1I8P0"/>
<protein>
    <submittedName>
        <fullName evidence="4">UPF0430 protein CG31712 isoform X2</fullName>
    </submittedName>
</protein>
<feature type="compositionally biased region" description="Polar residues" evidence="2">
    <location>
        <begin position="27"/>
        <end position="57"/>
    </location>
</feature>
<keyword evidence="1" id="KW-0175">Coiled coil</keyword>
<keyword evidence="3" id="KW-1185">Reference proteome</keyword>
<feature type="compositionally biased region" description="Basic and acidic residues" evidence="2">
    <location>
        <begin position="58"/>
        <end position="75"/>
    </location>
</feature>